<reference evidence="4" key="1">
    <citation type="journal article" date="2019" name="Sci. Rep.">
        <title>Draft genome of Tanacetum cinerariifolium, the natural source of mosquito coil.</title>
        <authorList>
            <person name="Yamashiro T."/>
            <person name="Shiraishi A."/>
            <person name="Satake H."/>
            <person name="Nakayama K."/>
        </authorList>
    </citation>
    <scope>NUCLEOTIDE SEQUENCE</scope>
</reference>
<keyword evidence="1" id="KW-0489">Methyltransferase</keyword>
<proteinExistence type="predicted"/>
<evidence type="ECO:0000256" key="2">
    <source>
        <dbReference type="ARBA" id="ARBA00022679"/>
    </source>
</evidence>
<accession>A0A6L2LH83</accession>
<evidence type="ECO:0000256" key="3">
    <source>
        <dbReference type="ARBA" id="ARBA00022691"/>
    </source>
</evidence>
<sequence>MDNRIEAWRLCLKNKMMFSEIGSSTLLDKGELSSLAVGTSSGSGNSSLTVGIPCAFYSQQSSPKLDASSAIKFPE</sequence>
<gene>
    <name evidence="4" type="ORF">Tci_032478</name>
</gene>
<evidence type="ECO:0000256" key="1">
    <source>
        <dbReference type="ARBA" id="ARBA00022603"/>
    </source>
</evidence>
<dbReference type="AlphaFoldDB" id="A0A6L2LH83"/>
<dbReference type="InterPro" id="IPR018117">
    <property type="entry name" value="C5_DNA_meth_AS"/>
</dbReference>
<protein>
    <submittedName>
        <fullName evidence="4">Uncharacterized protein</fullName>
    </submittedName>
</protein>
<evidence type="ECO:0000313" key="4">
    <source>
        <dbReference type="EMBL" id="GEU60500.1"/>
    </source>
</evidence>
<keyword evidence="2" id="KW-0808">Transferase</keyword>
<dbReference type="EMBL" id="BKCJ010004345">
    <property type="protein sequence ID" value="GEU60500.1"/>
    <property type="molecule type" value="Genomic_DNA"/>
</dbReference>
<keyword evidence="3" id="KW-0949">S-adenosyl-L-methionine</keyword>
<dbReference type="GO" id="GO:0008168">
    <property type="term" value="F:methyltransferase activity"/>
    <property type="evidence" value="ECO:0007669"/>
    <property type="project" value="UniProtKB-KW"/>
</dbReference>
<organism evidence="4">
    <name type="scientific">Tanacetum cinerariifolium</name>
    <name type="common">Dalmatian daisy</name>
    <name type="synonym">Chrysanthemum cinerariifolium</name>
    <dbReference type="NCBI Taxonomy" id="118510"/>
    <lineage>
        <taxon>Eukaryota</taxon>
        <taxon>Viridiplantae</taxon>
        <taxon>Streptophyta</taxon>
        <taxon>Embryophyta</taxon>
        <taxon>Tracheophyta</taxon>
        <taxon>Spermatophyta</taxon>
        <taxon>Magnoliopsida</taxon>
        <taxon>eudicotyledons</taxon>
        <taxon>Gunneridae</taxon>
        <taxon>Pentapetalae</taxon>
        <taxon>asterids</taxon>
        <taxon>campanulids</taxon>
        <taxon>Asterales</taxon>
        <taxon>Asteraceae</taxon>
        <taxon>Asteroideae</taxon>
        <taxon>Anthemideae</taxon>
        <taxon>Anthemidinae</taxon>
        <taxon>Tanacetum</taxon>
    </lineage>
</organism>
<comment type="caution">
    <text evidence="4">The sequence shown here is derived from an EMBL/GenBank/DDBJ whole genome shotgun (WGS) entry which is preliminary data.</text>
</comment>
<dbReference type="PROSITE" id="PS00094">
    <property type="entry name" value="C5_MTASE_1"/>
    <property type="match status" value="1"/>
</dbReference>
<dbReference type="GO" id="GO:0032259">
    <property type="term" value="P:methylation"/>
    <property type="evidence" value="ECO:0007669"/>
    <property type="project" value="UniProtKB-KW"/>
</dbReference>
<name>A0A6L2LH83_TANCI</name>